<organism evidence="1 2">
    <name type="scientific">Ditylenchus dipsaci</name>
    <dbReference type="NCBI Taxonomy" id="166011"/>
    <lineage>
        <taxon>Eukaryota</taxon>
        <taxon>Metazoa</taxon>
        <taxon>Ecdysozoa</taxon>
        <taxon>Nematoda</taxon>
        <taxon>Chromadorea</taxon>
        <taxon>Rhabditida</taxon>
        <taxon>Tylenchina</taxon>
        <taxon>Tylenchomorpha</taxon>
        <taxon>Sphaerularioidea</taxon>
        <taxon>Anguinidae</taxon>
        <taxon>Anguininae</taxon>
        <taxon>Ditylenchus</taxon>
    </lineage>
</organism>
<sequence>MRFCQLARSDVFISCLLAAQNENKSMVEYTEKPENWPCVMRVGKLQVLGVEDILENQMLSCRAAMLVQSEPDKSNGVVFRGDKKEDALVRPNIRHFHGHRFEKDDRRVLKVVSEKQVLKSQAIRSYLVGPSWTTVEPCNKLDLTPKVMPCLIRLASIPNKQQRNKSN</sequence>
<evidence type="ECO:0000313" key="1">
    <source>
        <dbReference type="Proteomes" id="UP000887574"/>
    </source>
</evidence>
<dbReference type="AlphaFoldDB" id="A0A915DRH6"/>
<dbReference type="Proteomes" id="UP000887574">
    <property type="component" value="Unplaced"/>
</dbReference>
<reference evidence="2" key="1">
    <citation type="submission" date="2022-11" db="UniProtKB">
        <authorList>
            <consortium name="WormBaseParasite"/>
        </authorList>
    </citation>
    <scope>IDENTIFICATION</scope>
</reference>
<dbReference type="WBParaSite" id="jg22755">
    <property type="protein sequence ID" value="jg22755"/>
    <property type="gene ID" value="jg22755"/>
</dbReference>
<name>A0A915DRH6_9BILA</name>
<keyword evidence="1" id="KW-1185">Reference proteome</keyword>
<evidence type="ECO:0000313" key="2">
    <source>
        <dbReference type="WBParaSite" id="jg22755"/>
    </source>
</evidence>
<proteinExistence type="predicted"/>
<protein>
    <submittedName>
        <fullName evidence="2">Uncharacterized protein</fullName>
    </submittedName>
</protein>
<accession>A0A915DRH6</accession>